<dbReference type="PANTHER" id="PTHR43540:SF6">
    <property type="entry name" value="ISOCHORISMATASE-LIKE DOMAIN-CONTAINING PROTEIN"/>
    <property type="match status" value="1"/>
</dbReference>
<dbReference type="RefSeq" id="WP_198735864.1">
    <property type="nucleotide sequence ID" value="NZ_JAEIOT010000007.1"/>
</dbReference>
<evidence type="ECO:0000313" key="4">
    <source>
        <dbReference type="Proteomes" id="UP000625574"/>
    </source>
</evidence>
<dbReference type="PANTHER" id="PTHR43540">
    <property type="entry name" value="PEROXYUREIDOACRYLATE/UREIDOACRYLATE AMIDOHYDROLASE-RELATED"/>
    <property type="match status" value="1"/>
</dbReference>
<keyword evidence="1" id="KW-0378">Hydrolase</keyword>
<evidence type="ECO:0000256" key="1">
    <source>
        <dbReference type="ARBA" id="ARBA00022801"/>
    </source>
</evidence>
<dbReference type="Pfam" id="PF00857">
    <property type="entry name" value="Isochorismatase"/>
    <property type="match status" value="1"/>
</dbReference>
<gene>
    <name evidence="3" type="ORF">JDV76_05375</name>
</gene>
<sequence>MTEPRPSETCLVIVDVQAGFISEYTKRCLPWIHELVKDPRFAFKIATRFANAPGSLFRTRIGWNRLSTPEEIALDSVVESNVDAVVDKETYGCAEEIDDLLKARGIGQVLLVGIDTDVCVLQNAAQLFDRGYPVWVDMRGCATGGGYQADNAAVPLLRRTIGGDQVIGCTVDGARGQDPR</sequence>
<dbReference type="Proteomes" id="UP000625574">
    <property type="component" value="Unassembled WGS sequence"/>
</dbReference>
<evidence type="ECO:0000313" key="3">
    <source>
        <dbReference type="EMBL" id="MBI9000399.1"/>
    </source>
</evidence>
<accession>A0ABS0VUG1</accession>
<evidence type="ECO:0000259" key="2">
    <source>
        <dbReference type="Pfam" id="PF00857"/>
    </source>
</evidence>
<feature type="domain" description="Isochorismatase-like" evidence="2">
    <location>
        <begin position="9"/>
        <end position="150"/>
    </location>
</feature>
<protein>
    <submittedName>
        <fullName evidence="3">Isochorismatase family protein</fullName>
    </submittedName>
</protein>
<dbReference type="EMBL" id="JAEIOT010000007">
    <property type="protein sequence ID" value="MBI9000399.1"/>
    <property type="molecule type" value="Genomic_DNA"/>
</dbReference>
<dbReference type="InterPro" id="IPR000868">
    <property type="entry name" value="Isochorismatase-like_dom"/>
</dbReference>
<dbReference type="InterPro" id="IPR050272">
    <property type="entry name" value="Isochorismatase-like_hydrls"/>
</dbReference>
<name>A0ABS0VUG1_9CORY</name>
<dbReference type="InterPro" id="IPR036380">
    <property type="entry name" value="Isochorismatase-like_sf"/>
</dbReference>
<dbReference type="Gene3D" id="3.40.50.850">
    <property type="entry name" value="Isochorismatase-like"/>
    <property type="match status" value="1"/>
</dbReference>
<proteinExistence type="predicted"/>
<organism evidence="3 4">
    <name type="scientific">Corynebacterium marambiense</name>
    <dbReference type="NCBI Taxonomy" id="2765364"/>
    <lineage>
        <taxon>Bacteria</taxon>
        <taxon>Bacillati</taxon>
        <taxon>Actinomycetota</taxon>
        <taxon>Actinomycetes</taxon>
        <taxon>Mycobacteriales</taxon>
        <taxon>Corynebacteriaceae</taxon>
        <taxon>Corynebacterium</taxon>
    </lineage>
</organism>
<keyword evidence="4" id="KW-1185">Reference proteome</keyword>
<dbReference type="SUPFAM" id="SSF52499">
    <property type="entry name" value="Isochorismatase-like hydrolases"/>
    <property type="match status" value="1"/>
</dbReference>
<reference evidence="3 4" key="1">
    <citation type="submission" date="2020-12" db="EMBL/GenBank/DDBJ databases">
        <title>Genome public.</title>
        <authorList>
            <person name="Sun Q."/>
        </authorList>
    </citation>
    <scope>NUCLEOTIDE SEQUENCE [LARGE SCALE GENOMIC DNA]</scope>
    <source>
        <strain evidence="3 4">CCM 8864</strain>
    </source>
</reference>
<comment type="caution">
    <text evidence="3">The sequence shown here is derived from an EMBL/GenBank/DDBJ whole genome shotgun (WGS) entry which is preliminary data.</text>
</comment>